<comment type="caution">
    <text evidence="6">Lacks conserved residue(s) required for the propagation of feature annotation.</text>
</comment>
<comment type="pathway">
    <text evidence="6">Amino-acid biosynthesis; L-methionine biosynthesis via de novo pathway; O-acetyl-L-homoserine from L-homoserine: step 1/1.</text>
</comment>
<comment type="catalytic activity">
    <reaction evidence="5 6">
        <text>L-homoserine + acetyl-CoA = O-acetyl-L-homoserine + CoA</text>
        <dbReference type="Rhea" id="RHEA:13701"/>
        <dbReference type="ChEBI" id="CHEBI:57287"/>
        <dbReference type="ChEBI" id="CHEBI:57288"/>
        <dbReference type="ChEBI" id="CHEBI:57476"/>
        <dbReference type="ChEBI" id="CHEBI:57716"/>
        <dbReference type="EC" id="2.3.1.31"/>
    </reaction>
</comment>
<feature type="active site" description="Proton acceptor" evidence="6">
    <location>
        <position position="235"/>
    </location>
</feature>
<dbReference type="EC" id="2.3.1.31" evidence="6"/>
<gene>
    <name evidence="7" type="primary">metA</name>
    <name evidence="6" type="synonym">metAA</name>
    <name evidence="7" type="ORF">GCM10009810_06230</name>
</gene>
<reference evidence="7 8" key="1">
    <citation type="journal article" date="2019" name="Int. J. Syst. Evol. Microbiol.">
        <title>The Global Catalogue of Microorganisms (GCM) 10K type strain sequencing project: providing services to taxonomists for standard genome sequencing and annotation.</title>
        <authorList>
            <consortium name="The Broad Institute Genomics Platform"/>
            <consortium name="The Broad Institute Genome Sequencing Center for Infectious Disease"/>
            <person name="Wu L."/>
            <person name="Ma J."/>
        </authorList>
    </citation>
    <scope>NUCLEOTIDE SEQUENCE [LARGE SCALE GENOMIC DNA]</scope>
    <source>
        <strain evidence="7 8">JCM 15591</strain>
    </source>
</reference>
<dbReference type="SUPFAM" id="SSF52317">
    <property type="entry name" value="Class I glutamine amidotransferase-like"/>
    <property type="match status" value="1"/>
</dbReference>
<dbReference type="CDD" id="cd03131">
    <property type="entry name" value="GATase1_HTS"/>
    <property type="match status" value="1"/>
</dbReference>
<dbReference type="Pfam" id="PF04204">
    <property type="entry name" value="HTS"/>
    <property type="match status" value="1"/>
</dbReference>
<feature type="active site" evidence="6">
    <location>
        <position position="237"/>
    </location>
</feature>
<evidence type="ECO:0000256" key="2">
    <source>
        <dbReference type="ARBA" id="ARBA00022605"/>
    </source>
</evidence>
<comment type="subcellular location">
    <subcellularLocation>
        <location evidence="6">Cytoplasm</location>
    </subcellularLocation>
</comment>
<dbReference type="HAMAP" id="MF_00295">
    <property type="entry name" value="MetA_acyltransf"/>
    <property type="match status" value="1"/>
</dbReference>
<evidence type="ECO:0000256" key="4">
    <source>
        <dbReference type="ARBA" id="ARBA00023315"/>
    </source>
</evidence>
<evidence type="ECO:0000256" key="3">
    <source>
        <dbReference type="ARBA" id="ARBA00022679"/>
    </source>
</evidence>
<evidence type="ECO:0000313" key="7">
    <source>
        <dbReference type="EMBL" id="GAA1748441.1"/>
    </source>
</evidence>
<dbReference type="InterPro" id="IPR005697">
    <property type="entry name" value="HST_MetA"/>
</dbReference>
<feature type="site" description="Important for substrate specificity" evidence="6">
    <location>
        <position position="192"/>
    </location>
</feature>
<dbReference type="InterPro" id="IPR029062">
    <property type="entry name" value="Class_I_gatase-like"/>
</dbReference>
<keyword evidence="4 6" id="KW-0012">Acyltransferase</keyword>
<dbReference type="Gene3D" id="3.40.50.880">
    <property type="match status" value="1"/>
</dbReference>
<evidence type="ECO:0000256" key="5">
    <source>
        <dbReference type="ARBA" id="ARBA00049043"/>
    </source>
</evidence>
<keyword evidence="1 6" id="KW-0963">Cytoplasm</keyword>
<keyword evidence="3 6" id="KW-0808">Transferase</keyword>
<name>A0ABN2K4W2_9MICO</name>
<protein>
    <recommendedName>
        <fullName evidence="6">Homoserine O-acetyltransferase</fullName>
        <shortName evidence="6">HAT</shortName>
        <ecNumber evidence="6">2.3.1.31</ecNumber>
    </recommendedName>
    <alternativeName>
        <fullName evidence="6">Homoserine transacetylase</fullName>
        <shortName evidence="6">HTA</shortName>
    </alternativeName>
</protein>
<feature type="binding site" evidence="6">
    <location>
        <position position="192"/>
    </location>
    <ligand>
        <name>substrate</name>
    </ligand>
</feature>
<keyword evidence="6" id="KW-0486">Methionine biosynthesis</keyword>
<dbReference type="PIRSF" id="PIRSF000450">
    <property type="entry name" value="H_ser_succinyltr"/>
    <property type="match status" value="1"/>
</dbReference>
<accession>A0ABN2K4W2</accession>
<proteinExistence type="inferred from homology"/>
<feature type="binding site" evidence="6">
    <location>
        <position position="249"/>
    </location>
    <ligand>
        <name>substrate</name>
    </ligand>
</feature>
<sequence>MPVTIPSALPARRILEGENVFVMTPGRAEHQDIRPLHIAIVNLMPTKLATETQLLRLLGNTPLQLEISLVRMASHDPRNTAQAHLDAFYQTFDEAAEHKFDGLIITGAPIETLEFEQVDYWPELQQIMDWSRDHVFSTMHVCWGAQAGLYHRYGIRKYPLAQKIFGVFPHRVLDPRNRVLSGFDEVFPAPHSRHTETRAADIEATEGLDLLAVSPEAGVYLAASSDGRELYVTGHPEYERDTLKLEYDRDVARGLDIEVPRHYYPADDPTQPPMVTWRSHAFLLYANWLNYCVYQRTPFDLGAIGAMASVTPDED</sequence>
<dbReference type="PANTHER" id="PTHR20919">
    <property type="entry name" value="HOMOSERINE O-SUCCINYLTRANSFERASE"/>
    <property type="match status" value="1"/>
</dbReference>
<evidence type="ECO:0000256" key="1">
    <source>
        <dbReference type="ARBA" id="ARBA00022490"/>
    </source>
</evidence>
<dbReference type="PANTHER" id="PTHR20919:SF0">
    <property type="entry name" value="HOMOSERINE O-SUCCINYLTRANSFERASE"/>
    <property type="match status" value="1"/>
</dbReference>
<keyword evidence="2 6" id="KW-0028">Amino-acid biosynthesis</keyword>
<comment type="caution">
    <text evidence="7">The sequence shown here is derived from an EMBL/GenBank/DDBJ whole genome shotgun (WGS) entry which is preliminary data.</text>
</comment>
<feature type="site" description="Important for acyl-CoA specificity" evidence="6">
    <location>
        <position position="111"/>
    </location>
</feature>
<comment type="function">
    <text evidence="6">Transfers an acetyl group from acetyl-CoA to L-homoserine, forming acetyl-L-homoserine.</text>
</comment>
<feature type="active site" description="Acyl-thioester intermediate" evidence="6">
    <location>
        <position position="142"/>
    </location>
</feature>
<organism evidence="7 8">
    <name type="scientific">Nostocoides vanveenii</name>
    <dbReference type="NCBI Taxonomy" id="330835"/>
    <lineage>
        <taxon>Bacteria</taxon>
        <taxon>Bacillati</taxon>
        <taxon>Actinomycetota</taxon>
        <taxon>Actinomycetes</taxon>
        <taxon>Micrococcales</taxon>
        <taxon>Intrasporangiaceae</taxon>
        <taxon>Nostocoides</taxon>
    </lineage>
</organism>
<dbReference type="Proteomes" id="UP001501475">
    <property type="component" value="Unassembled WGS sequence"/>
</dbReference>
<dbReference type="NCBIfam" id="TIGR01001">
    <property type="entry name" value="metA"/>
    <property type="match status" value="1"/>
</dbReference>
<evidence type="ECO:0000256" key="6">
    <source>
        <dbReference type="HAMAP-Rule" id="MF_00295"/>
    </source>
</evidence>
<dbReference type="InterPro" id="IPR033752">
    <property type="entry name" value="MetA_family"/>
</dbReference>
<comment type="similarity">
    <text evidence="6">Belongs to the MetA family.</text>
</comment>
<evidence type="ECO:0000313" key="8">
    <source>
        <dbReference type="Proteomes" id="UP001501475"/>
    </source>
</evidence>
<dbReference type="RefSeq" id="WP_344061959.1">
    <property type="nucleotide sequence ID" value="NZ_BAAAPN010000017.1"/>
</dbReference>
<keyword evidence="8" id="KW-1185">Reference proteome</keyword>
<dbReference type="EMBL" id="BAAAPN010000017">
    <property type="protein sequence ID" value="GAA1748441.1"/>
    <property type="molecule type" value="Genomic_DNA"/>
</dbReference>
<feature type="binding site" evidence="6">
    <location>
        <position position="163"/>
    </location>
    <ligand>
        <name>substrate</name>
    </ligand>
</feature>